<feature type="region of interest" description="Disordered" evidence="1">
    <location>
        <begin position="1"/>
        <end position="23"/>
    </location>
</feature>
<evidence type="ECO:0000256" key="1">
    <source>
        <dbReference type="SAM" id="MobiDB-lite"/>
    </source>
</evidence>
<sequence>MSYRTRKLKTDATGKTPVPQAFSDKDGDFEAIKSIDGAMTVNLTGNSMEFYGATVDQRPAANEVPVGACYMAVNTQDVWQSNGFQWIEV</sequence>
<accession>A0A419SE77</accession>
<dbReference type="AlphaFoldDB" id="A0A419SE77"/>
<protein>
    <submittedName>
        <fullName evidence="2">Uncharacterized protein</fullName>
    </submittedName>
</protein>
<evidence type="ECO:0000313" key="2">
    <source>
        <dbReference type="EMBL" id="RKD21487.1"/>
    </source>
</evidence>
<comment type="caution">
    <text evidence="2">The sequence shown here is derived from an EMBL/GenBank/DDBJ whole genome shotgun (WGS) entry which is preliminary data.</text>
</comment>
<dbReference type="EMBL" id="MCHY01000012">
    <property type="protein sequence ID" value="RKD21487.1"/>
    <property type="molecule type" value="Genomic_DNA"/>
</dbReference>
<dbReference type="Proteomes" id="UP000284219">
    <property type="component" value="Unassembled WGS sequence"/>
</dbReference>
<dbReference type="RefSeq" id="WP_120191018.1">
    <property type="nucleotide sequence ID" value="NZ_MCHY01000012.1"/>
</dbReference>
<dbReference type="OrthoDB" id="10013814at2"/>
<proteinExistence type="predicted"/>
<gene>
    <name evidence="2" type="ORF">BEP19_14800</name>
</gene>
<reference evidence="2 3" key="1">
    <citation type="submission" date="2016-08" db="EMBL/GenBank/DDBJ databases">
        <title>Novel Firmicute Genomes.</title>
        <authorList>
            <person name="Poppleton D.I."/>
            <person name="Gribaldo S."/>
        </authorList>
    </citation>
    <scope>NUCLEOTIDE SEQUENCE [LARGE SCALE GENOMIC DNA]</scope>
    <source>
        <strain evidence="2 3">RAOx-1</strain>
    </source>
</reference>
<organism evidence="2 3">
    <name type="scientific">Ammoniphilus oxalaticus</name>
    <dbReference type="NCBI Taxonomy" id="66863"/>
    <lineage>
        <taxon>Bacteria</taxon>
        <taxon>Bacillati</taxon>
        <taxon>Bacillota</taxon>
        <taxon>Bacilli</taxon>
        <taxon>Bacillales</taxon>
        <taxon>Paenibacillaceae</taxon>
        <taxon>Aneurinibacillus group</taxon>
        <taxon>Ammoniphilus</taxon>
    </lineage>
</organism>
<evidence type="ECO:0000313" key="3">
    <source>
        <dbReference type="Proteomes" id="UP000284219"/>
    </source>
</evidence>
<keyword evidence="3" id="KW-1185">Reference proteome</keyword>
<name>A0A419SE77_9BACL</name>